<feature type="non-terminal residue" evidence="1">
    <location>
        <position position="59"/>
    </location>
</feature>
<evidence type="ECO:0000313" key="2">
    <source>
        <dbReference type="Proteomes" id="UP000054144"/>
    </source>
</evidence>
<dbReference type="GO" id="GO:0032981">
    <property type="term" value="P:mitochondrial respiratory chain complex I assembly"/>
    <property type="evidence" value="ECO:0007669"/>
    <property type="project" value="InterPro"/>
</dbReference>
<organism evidence="1 2">
    <name type="scientific">Fistulina hepatica ATCC 64428</name>
    <dbReference type="NCBI Taxonomy" id="1128425"/>
    <lineage>
        <taxon>Eukaryota</taxon>
        <taxon>Fungi</taxon>
        <taxon>Dikarya</taxon>
        <taxon>Basidiomycota</taxon>
        <taxon>Agaricomycotina</taxon>
        <taxon>Agaricomycetes</taxon>
        <taxon>Agaricomycetidae</taxon>
        <taxon>Agaricales</taxon>
        <taxon>Fistulinaceae</taxon>
        <taxon>Fistulina</taxon>
    </lineage>
</organism>
<dbReference type="AlphaFoldDB" id="A0A0D7A7H2"/>
<dbReference type="EMBL" id="KN882023">
    <property type="protein sequence ID" value="KIY46773.1"/>
    <property type="molecule type" value="Genomic_DNA"/>
</dbReference>
<feature type="non-terminal residue" evidence="1">
    <location>
        <position position="1"/>
    </location>
</feature>
<reference evidence="1 2" key="1">
    <citation type="journal article" date="2015" name="Fungal Genet. Biol.">
        <title>Evolution of novel wood decay mechanisms in Agaricales revealed by the genome sequences of Fistulina hepatica and Cylindrobasidium torrendii.</title>
        <authorList>
            <person name="Floudas D."/>
            <person name="Held B.W."/>
            <person name="Riley R."/>
            <person name="Nagy L.G."/>
            <person name="Koehler G."/>
            <person name="Ransdell A.S."/>
            <person name="Younus H."/>
            <person name="Chow J."/>
            <person name="Chiniquy J."/>
            <person name="Lipzen A."/>
            <person name="Tritt A."/>
            <person name="Sun H."/>
            <person name="Haridas S."/>
            <person name="LaButti K."/>
            <person name="Ohm R.A."/>
            <person name="Kues U."/>
            <person name="Blanchette R.A."/>
            <person name="Grigoriev I.V."/>
            <person name="Minto R.E."/>
            <person name="Hibbett D.S."/>
        </authorList>
    </citation>
    <scope>NUCLEOTIDE SEQUENCE [LARGE SCALE GENOMIC DNA]</scope>
    <source>
        <strain evidence="1 2">ATCC 64428</strain>
    </source>
</reference>
<dbReference type="PANTHER" id="PTHR34561:SF1">
    <property type="entry name" value="NADH DEHYDROGENASE [UBIQUINONE] 1 ALPHA SUBCOMPLEX ASSEMBLY FACTOR 8"/>
    <property type="match status" value="1"/>
</dbReference>
<evidence type="ECO:0008006" key="3">
    <source>
        <dbReference type="Google" id="ProtNLM"/>
    </source>
</evidence>
<evidence type="ECO:0000313" key="1">
    <source>
        <dbReference type="EMBL" id="KIY46773.1"/>
    </source>
</evidence>
<dbReference type="PANTHER" id="PTHR34561">
    <property type="entry name" value="NADH DEHYDROGENASE [UBIQUINONE] 1 ALPHA SUBCOMPLEX ASSEMBLY FACTOR 8"/>
    <property type="match status" value="1"/>
</dbReference>
<dbReference type="OrthoDB" id="3821113at2759"/>
<keyword evidence="2" id="KW-1185">Reference proteome</keyword>
<proteinExistence type="predicted"/>
<accession>A0A0D7A7H2</accession>
<protein>
    <recommendedName>
        <fullName evidence="3">CHCH domain-containing protein</fullName>
    </recommendedName>
</protein>
<gene>
    <name evidence="1" type="ORF">FISHEDRAFT_31127</name>
</gene>
<sequence length="59" mass="6451">APRSIAQSPIKRLALHSTSTCAAQAAIYGKCIVKSYTDVRKGMCQAEWDNFSSCMREAV</sequence>
<dbReference type="InterPro" id="IPR034595">
    <property type="entry name" value="NDUFAF8"/>
</dbReference>
<name>A0A0D7A7H2_9AGAR</name>
<dbReference type="Proteomes" id="UP000054144">
    <property type="component" value="Unassembled WGS sequence"/>
</dbReference>
<dbReference type="GO" id="GO:0005739">
    <property type="term" value="C:mitochondrion"/>
    <property type="evidence" value="ECO:0007669"/>
    <property type="project" value="InterPro"/>
</dbReference>